<dbReference type="RefSeq" id="XP_046042811.1">
    <property type="nucleotide sequence ID" value="XM_046188886.1"/>
</dbReference>
<sequence length="98" mass="11108">MLALQNKLRHPIRLYYVEYLSLSKAANEKIESPAVSQFNQWATHPRDRKTNEMGVQLGSKVWRIDGSSVCDTSQCPHLGVEHPTEKPFITKSVESLLA</sequence>
<dbReference type="AlphaFoldDB" id="A0A9P9G244"/>
<reference evidence="1" key="1">
    <citation type="journal article" date="2021" name="Nat. Commun.">
        <title>Genetic determinants of endophytism in the Arabidopsis root mycobiome.</title>
        <authorList>
            <person name="Mesny F."/>
            <person name="Miyauchi S."/>
            <person name="Thiergart T."/>
            <person name="Pickel B."/>
            <person name="Atanasova L."/>
            <person name="Karlsson M."/>
            <person name="Huettel B."/>
            <person name="Barry K.W."/>
            <person name="Haridas S."/>
            <person name="Chen C."/>
            <person name="Bauer D."/>
            <person name="Andreopoulos W."/>
            <person name="Pangilinan J."/>
            <person name="LaButti K."/>
            <person name="Riley R."/>
            <person name="Lipzen A."/>
            <person name="Clum A."/>
            <person name="Drula E."/>
            <person name="Henrissat B."/>
            <person name="Kohler A."/>
            <person name="Grigoriev I.V."/>
            <person name="Martin F.M."/>
            <person name="Hacquard S."/>
        </authorList>
    </citation>
    <scope>NUCLEOTIDE SEQUENCE</scope>
    <source>
        <strain evidence="1">MPI-CAGE-AT-0023</strain>
    </source>
</reference>
<dbReference type="EMBL" id="JAGMUX010000024">
    <property type="protein sequence ID" value="KAH7228574.1"/>
    <property type="molecule type" value="Genomic_DNA"/>
</dbReference>
<organism evidence="1 2">
    <name type="scientific">Fusarium redolens</name>
    <dbReference type="NCBI Taxonomy" id="48865"/>
    <lineage>
        <taxon>Eukaryota</taxon>
        <taxon>Fungi</taxon>
        <taxon>Dikarya</taxon>
        <taxon>Ascomycota</taxon>
        <taxon>Pezizomycotina</taxon>
        <taxon>Sordariomycetes</taxon>
        <taxon>Hypocreomycetidae</taxon>
        <taxon>Hypocreales</taxon>
        <taxon>Nectriaceae</taxon>
        <taxon>Fusarium</taxon>
        <taxon>Fusarium redolens species complex</taxon>
    </lineage>
</organism>
<gene>
    <name evidence="1" type="ORF">BKA55DRAFT_526930</name>
</gene>
<protein>
    <submittedName>
        <fullName evidence="1">Uncharacterized protein</fullName>
    </submittedName>
</protein>
<accession>A0A9P9G244</accession>
<dbReference type="Proteomes" id="UP000720189">
    <property type="component" value="Unassembled WGS sequence"/>
</dbReference>
<proteinExistence type="predicted"/>
<keyword evidence="2" id="KW-1185">Reference proteome</keyword>
<dbReference type="GeneID" id="70218840"/>
<name>A0A9P9G244_FUSRE</name>
<evidence type="ECO:0000313" key="2">
    <source>
        <dbReference type="Proteomes" id="UP000720189"/>
    </source>
</evidence>
<evidence type="ECO:0000313" key="1">
    <source>
        <dbReference type="EMBL" id="KAH7228574.1"/>
    </source>
</evidence>
<comment type="caution">
    <text evidence="1">The sequence shown here is derived from an EMBL/GenBank/DDBJ whole genome shotgun (WGS) entry which is preliminary data.</text>
</comment>